<keyword evidence="3" id="KW-1185">Reference proteome</keyword>
<name>A0ABW0YUH3_9BACI</name>
<evidence type="ECO:0000256" key="1">
    <source>
        <dbReference type="SAM" id="Phobius"/>
    </source>
</evidence>
<sequence length="126" mass="13756">MEHLKALGIKFVMVAVALFIVLGFWGVPFAEILITSLILTAGAYLLGDLWVFPSFGNWTAAFTDLGLAFAGIWILGALLFPGINLPLAAFVSAAVIAAGEYFFHKFMARKVLNSNNRHVREEAQRA</sequence>
<keyword evidence="1" id="KW-0472">Membrane</keyword>
<dbReference type="InterPro" id="IPR019649">
    <property type="entry name" value="DUF2512"/>
</dbReference>
<dbReference type="EMBL" id="JBHSOZ010000009">
    <property type="protein sequence ID" value="MFC5714014.1"/>
    <property type="molecule type" value="Genomic_DNA"/>
</dbReference>
<feature type="transmembrane region" description="Helical" evidence="1">
    <location>
        <begin position="58"/>
        <end position="79"/>
    </location>
</feature>
<reference evidence="3" key="1">
    <citation type="journal article" date="2019" name="Int. J. Syst. Evol. Microbiol.">
        <title>The Global Catalogue of Microorganisms (GCM) 10K type strain sequencing project: providing services to taxonomists for standard genome sequencing and annotation.</title>
        <authorList>
            <consortium name="The Broad Institute Genomics Platform"/>
            <consortium name="The Broad Institute Genome Sequencing Center for Infectious Disease"/>
            <person name="Wu L."/>
            <person name="Ma J."/>
        </authorList>
    </citation>
    <scope>NUCLEOTIDE SEQUENCE [LARGE SCALE GENOMIC DNA]</scope>
    <source>
        <strain evidence="3">CECT 7184</strain>
    </source>
</reference>
<comment type="caution">
    <text evidence="2">The sequence shown here is derived from an EMBL/GenBank/DDBJ whole genome shotgun (WGS) entry which is preliminary data.</text>
</comment>
<keyword evidence="1" id="KW-1133">Transmembrane helix</keyword>
<dbReference type="Proteomes" id="UP001596142">
    <property type="component" value="Unassembled WGS sequence"/>
</dbReference>
<protein>
    <submittedName>
        <fullName evidence="2">YndM family protein</fullName>
    </submittedName>
</protein>
<organism evidence="2 3">
    <name type="scientific">Thalassorhabdus alkalitolerans</name>
    <dbReference type="NCBI Taxonomy" id="2282697"/>
    <lineage>
        <taxon>Bacteria</taxon>
        <taxon>Bacillati</taxon>
        <taxon>Bacillota</taxon>
        <taxon>Bacilli</taxon>
        <taxon>Bacillales</taxon>
        <taxon>Bacillaceae</taxon>
        <taxon>Thalassorhabdus</taxon>
    </lineage>
</organism>
<dbReference type="Pfam" id="PF10710">
    <property type="entry name" value="DUF2512"/>
    <property type="match status" value="1"/>
</dbReference>
<evidence type="ECO:0000313" key="3">
    <source>
        <dbReference type="Proteomes" id="UP001596142"/>
    </source>
</evidence>
<gene>
    <name evidence="2" type="ORF">ACFPU1_14730</name>
</gene>
<feature type="transmembrane region" description="Helical" evidence="1">
    <location>
        <begin position="7"/>
        <end position="26"/>
    </location>
</feature>
<keyword evidence="1" id="KW-0812">Transmembrane</keyword>
<dbReference type="RefSeq" id="WP_385942519.1">
    <property type="nucleotide sequence ID" value="NZ_JBHSOZ010000009.1"/>
</dbReference>
<accession>A0ABW0YUH3</accession>
<proteinExistence type="predicted"/>
<feature type="transmembrane region" description="Helical" evidence="1">
    <location>
        <begin position="32"/>
        <end position="51"/>
    </location>
</feature>
<feature type="transmembrane region" description="Helical" evidence="1">
    <location>
        <begin position="85"/>
        <end position="103"/>
    </location>
</feature>
<evidence type="ECO:0000313" key="2">
    <source>
        <dbReference type="EMBL" id="MFC5714014.1"/>
    </source>
</evidence>